<gene>
    <name evidence="1" type="ORF">IAB08_02795</name>
</gene>
<sequence>GNIPLPDVYYDKNTFSVTDAYRDFLGHVMEPMKMMQFDYDFPVVLPENK</sequence>
<dbReference type="AlphaFoldDB" id="A0A9D9DVV5"/>
<reference evidence="1" key="2">
    <citation type="journal article" date="2021" name="PeerJ">
        <title>Extensive microbial diversity within the chicken gut microbiome revealed by metagenomics and culture.</title>
        <authorList>
            <person name="Gilroy R."/>
            <person name="Ravi A."/>
            <person name="Getino M."/>
            <person name="Pursley I."/>
            <person name="Horton D.L."/>
            <person name="Alikhan N.F."/>
            <person name="Baker D."/>
            <person name="Gharbi K."/>
            <person name="Hall N."/>
            <person name="Watson M."/>
            <person name="Adriaenssens E.M."/>
            <person name="Foster-Nyarko E."/>
            <person name="Jarju S."/>
            <person name="Secka A."/>
            <person name="Antonio M."/>
            <person name="Oren A."/>
            <person name="Chaudhuri R.R."/>
            <person name="La Ragione R."/>
            <person name="Hildebrand F."/>
            <person name="Pallen M.J."/>
        </authorList>
    </citation>
    <scope>NUCLEOTIDE SEQUENCE</scope>
    <source>
        <strain evidence="1">2889</strain>
    </source>
</reference>
<protein>
    <submittedName>
        <fullName evidence="1">Uncharacterized protein</fullName>
    </submittedName>
</protein>
<accession>A0A9D9DVV5</accession>
<dbReference type="Proteomes" id="UP000823612">
    <property type="component" value="Unassembled WGS sequence"/>
</dbReference>
<dbReference type="EMBL" id="JADIMZ010000034">
    <property type="protein sequence ID" value="MBO8432209.1"/>
    <property type="molecule type" value="Genomic_DNA"/>
</dbReference>
<proteinExistence type="predicted"/>
<comment type="caution">
    <text evidence="1">The sequence shown here is derived from an EMBL/GenBank/DDBJ whole genome shotgun (WGS) entry which is preliminary data.</text>
</comment>
<reference evidence="1" key="1">
    <citation type="submission" date="2020-10" db="EMBL/GenBank/DDBJ databases">
        <authorList>
            <person name="Gilroy R."/>
        </authorList>
    </citation>
    <scope>NUCLEOTIDE SEQUENCE</scope>
    <source>
        <strain evidence="1">2889</strain>
    </source>
</reference>
<evidence type="ECO:0000313" key="2">
    <source>
        <dbReference type="Proteomes" id="UP000823612"/>
    </source>
</evidence>
<feature type="non-terminal residue" evidence="1">
    <location>
        <position position="1"/>
    </location>
</feature>
<evidence type="ECO:0000313" key="1">
    <source>
        <dbReference type="EMBL" id="MBO8432209.1"/>
    </source>
</evidence>
<organism evidence="1 2">
    <name type="scientific">Candidatus Pullibacteroides excrementavium</name>
    <dbReference type="NCBI Taxonomy" id="2840905"/>
    <lineage>
        <taxon>Bacteria</taxon>
        <taxon>Pseudomonadati</taxon>
        <taxon>Bacteroidota</taxon>
        <taxon>Bacteroidia</taxon>
        <taxon>Bacteroidales</taxon>
        <taxon>Candidatus Pullibacteroides</taxon>
    </lineage>
</organism>
<name>A0A9D9DVV5_9BACT</name>